<organism evidence="2 3">
    <name type="scientific">Aphidius gifuensis</name>
    <name type="common">Parasitoid wasp</name>
    <dbReference type="NCBI Taxonomy" id="684658"/>
    <lineage>
        <taxon>Eukaryota</taxon>
        <taxon>Metazoa</taxon>
        <taxon>Ecdysozoa</taxon>
        <taxon>Arthropoda</taxon>
        <taxon>Hexapoda</taxon>
        <taxon>Insecta</taxon>
        <taxon>Pterygota</taxon>
        <taxon>Neoptera</taxon>
        <taxon>Endopterygota</taxon>
        <taxon>Hymenoptera</taxon>
        <taxon>Apocrita</taxon>
        <taxon>Ichneumonoidea</taxon>
        <taxon>Braconidae</taxon>
        <taxon>Aphidiinae</taxon>
        <taxon>Aphidius</taxon>
    </lineage>
</organism>
<dbReference type="AlphaFoldDB" id="A0A834XLT2"/>
<keyword evidence="3" id="KW-1185">Reference proteome</keyword>
<dbReference type="GO" id="GO:0030017">
    <property type="term" value="C:sarcomere"/>
    <property type="evidence" value="ECO:0007669"/>
    <property type="project" value="TreeGrafter"/>
</dbReference>
<evidence type="ECO:0000313" key="2">
    <source>
        <dbReference type="EMBL" id="KAF7987730.1"/>
    </source>
</evidence>
<dbReference type="PANTHER" id="PTHR22739">
    <property type="entry name" value="STRIATED MUSCLE ACTIVATOR OF RHO-DEPENDENT SIGNALING-RELATED"/>
    <property type="match status" value="1"/>
</dbReference>
<protein>
    <recommendedName>
        <fullName evidence="1">Costars domain-containing protein</fullName>
    </recommendedName>
</protein>
<dbReference type="InterPro" id="IPR038095">
    <property type="entry name" value="Costars_sf"/>
</dbReference>
<dbReference type="SMART" id="SM01283">
    <property type="entry name" value="Costars"/>
    <property type="match status" value="1"/>
</dbReference>
<dbReference type="InterPro" id="IPR027817">
    <property type="entry name" value="Costars_dom"/>
</dbReference>
<dbReference type="GO" id="GO:0003779">
    <property type="term" value="F:actin binding"/>
    <property type="evidence" value="ECO:0007669"/>
    <property type="project" value="InterPro"/>
</dbReference>
<dbReference type="GO" id="GO:0045944">
    <property type="term" value="P:positive regulation of transcription by RNA polymerase II"/>
    <property type="evidence" value="ECO:0007669"/>
    <property type="project" value="TreeGrafter"/>
</dbReference>
<feature type="domain" description="Costars" evidence="1">
    <location>
        <begin position="66"/>
        <end position="144"/>
    </location>
</feature>
<dbReference type="Pfam" id="PF14705">
    <property type="entry name" value="Costars"/>
    <property type="match status" value="1"/>
</dbReference>
<evidence type="ECO:0000313" key="3">
    <source>
        <dbReference type="Proteomes" id="UP000639338"/>
    </source>
</evidence>
<dbReference type="InterPro" id="IPR026111">
    <property type="entry name" value="Abra"/>
</dbReference>
<reference evidence="2 3" key="1">
    <citation type="submission" date="2020-08" db="EMBL/GenBank/DDBJ databases">
        <title>Aphidius gifuensis genome sequencing and assembly.</title>
        <authorList>
            <person name="Du Z."/>
        </authorList>
    </citation>
    <scope>NUCLEOTIDE SEQUENCE [LARGE SCALE GENOMIC DNA]</scope>
    <source>
        <strain evidence="2">YNYX2018</strain>
        <tissue evidence="2">Adults</tissue>
    </source>
</reference>
<dbReference type="Gene3D" id="1.10.10.1540">
    <property type="entry name" value="Costar domain"/>
    <property type="match status" value="1"/>
</dbReference>
<comment type="caution">
    <text evidence="2">The sequence shown here is derived from an EMBL/GenBank/DDBJ whole genome shotgun (WGS) entry which is preliminary data.</text>
</comment>
<name>A0A834XLT2_APHGI</name>
<dbReference type="GO" id="GO:0035025">
    <property type="term" value="P:positive regulation of Rho protein signal transduction"/>
    <property type="evidence" value="ECO:0007669"/>
    <property type="project" value="InterPro"/>
</dbReference>
<proteinExistence type="predicted"/>
<dbReference type="PANTHER" id="PTHR22739:SF7">
    <property type="entry name" value="EG:152A3.3 PROTEIN-RELATED"/>
    <property type="match status" value="1"/>
</dbReference>
<accession>A0A834XLT2</accession>
<gene>
    <name evidence="2" type="ORF">HCN44_003593</name>
</gene>
<dbReference type="FunFam" id="1.10.10.1540:FF:000003">
    <property type="entry name" value="Uncharacterized protein, isoform B"/>
    <property type="match status" value="1"/>
</dbReference>
<sequence length="168" mass="19080">MSSAMFESLSDKVAHFNQHANNHVSTQSKNPFTSGMNLERPKFSKEEYGRPIAGSQSDIRGRKAIAHVLREILEMCEVIYQNGTPCKDDPQITGILFGELFNIYVAISDKCVGILLRARKQGYVAFEGECLFQRRDDNVPVFLIKPINEIRTTLKQKIEDARKDTPLF</sequence>
<dbReference type="EMBL" id="JACMRX010000006">
    <property type="protein sequence ID" value="KAF7987730.1"/>
    <property type="molecule type" value="Genomic_DNA"/>
</dbReference>
<dbReference type="Proteomes" id="UP000639338">
    <property type="component" value="Unassembled WGS sequence"/>
</dbReference>
<evidence type="ECO:0000259" key="1">
    <source>
        <dbReference type="SMART" id="SM01283"/>
    </source>
</evidence>
<dbReference type="OrthoDB" id="9871914at2759"/>